<evidence type="ECO:0000256" key="1">
    <source>
        <dbReference type="SAM" id="MobiDB-lite"/>
    </source>
</evidence>
<accession>A0A9X4D382</accession>
<organism evidence="2 3">
    <name type="scientific">Pseudomonas asiatica</name>
    <dbReference type="NCBI Taxonomy" id="2219225"/>
    <lineage>
        <taxon>Bacteria</taxon>
        <taxon>Pseudomonadati</taxon>
        <taxon>Pseudomonadota</taxon>
        <taxon>Gammaproteobacteria</taxon>
        <taxon>Pseudomonadales</taxon>
        <taxon>Pseudomonadaceae</taxon>
        <taxon>Pseudomonas</taxon>
    </lineage>
</organism>
<dbReference type="Proteomes" id="UP001150678">
    <property type="component" value="Unassembled WGS sequence"/>
</dbReference>
<feature type="compositionally biased region" description="Polar residues" evidence="1">
    <location>
        <begin position="362"/>
        <end position="380"/>
    </location>
</feature>
<dbReference type="EMBL" id="JANIAN010000037">
    <property type="protein sequence ID" value="MDD2108959.1"/>
    <property type="molecule type" value="Genomic_DNA"/>
</dbReference>
<evidence type="ECO:0000313" key="3">
    <source>
        <dbReference type="Proteomes" id="UP001150678"/>
    </source>
</evidence>
<dbReference type="AlphaFoldDB" id="A0A9X4D382"/>
<proteinExistence type="predicted"/>
<feature type="region of interest" description="Disordered" evidence="1">
    <location>
        <begin position="356"/>
        <end position="405"/>
    </location>
</feature>
<reference evidence="2" key="1">
    <citation type="submission" date="2022-07" db="EMBL/GenBank/DDBJ databases">
        <title>Multi-strain Analysis of Pseudomonas putida Reveals Metabolic and Genetic Diversity.</title>
        <authorList>
            <person name="Monk J.M."/>
        </authorList>
    </citation>
    <scope>NUCLEOTIDE SEQUENCE</scope>
    <source>
        <strain evidence="2">17514</strain>
    </source>
</reference>
<gene>
    <name evidence="2" type="ORF">NP533_22505</name>
</gene>
<sequence length="531" mass="56340">MSVKTLKSFLIGIGYDTRGLEAGEKRISGSLQGLKSRALQVSGALVGAFSAGAASIAATAANVDRLAASTQNLRTSTNAVYNYGNAIRLMGGEASEALEAITRFEEFQNNLRLNGQDGSIDNLARAGINVLELTKTRTGEEFMRALSDMVPRLDEGQRSQVQSTLGLSDYAMRALSGGADQLDELAKKANALAGDIDHLTENSHRLMESSAKLSLAVEGVRNELAEKFLPSLIGASNWLNKLIESNREDISKVIDYAAKNDGATAAVGVSAGASLAGAAASKIGLTAVGGAASRAGTLGLATVAGSVGAHELSQYLNGKLPGYGQASREFDDWLKDVTGLKTIKSPLQLINEVFMPGDDETAPTSPTPTQAGASDPNTAAQEAPPSPLSIVNITHSPGDPPPADIQREAPETIILLPVGEPMRDHGDNEHLPPGPELRDYRLTRDDLDEALYGSRTAVDSISSTDRDRSDKDRQAYAETIAGAFARSPIKVQNQLEVKLQMDGREIDARIIQVNERQNYEAADDLKSTTER</sequence>
<feature type="compositionally biased region" description="Basic and acidic residues" evidence="1">
    <location>
        <begin position="421"/>
        <end position="439"/>
    </location>
</feature>
<protein>
    <submittedName>
        <fullName evidence="2">Uncharacterized protein</fullName>
    </submittedName>
</protein>
<name>A0A9X4D382_9PSED</name>
<evidence type="ECO:0000313" key="2">
    <source>
        <dbReference type="EMBL" id="MDD2108959.1"/>
    </source>
</evidence>
<dbReference type="RefSeq" id="WP_274079572.1">
    <property type="nucleotide sequence ID" value="NZ_JANIAN010000037.1"/>
</dbReference>
<comment type="caution">
    <text evidence="2">The sequence shown here is derived from an EMBL/GenBank/DDBJ whole genome shotgun (WGS) entry which is preliminary data.</text>
</comment>
<feature type="region of interest" description="Disordered" evidence="1">
    <location>
        <begin position="419"/>
        <end position="439"/>
    </location>
</feature>